<evidence type="ECO:0008006" key="8">
    <source>
        <dbReference type="Google" id="ProtNLM"/>
    </source>
</evidence>
<sequence>MVLIGFKKAFLKQSSHLEELVLAANALTAVPKLGRMQRLIHLNLDDNQISTVAEGDFNGLERLYQVRLQGNKICSLNGSAFKEIKDHLQLLDLSGNCFKSVPAQNLRNANRLAYLDLSDNGISEINNFELMNLPSLKELRLNNNLLSKINAMAFLNVPQLEYLYLRDNLISSLDGNRLQAFRQLELLDVSNNMLQTLPELKDLTSLKQVRLDGNLIERINTLAFSNNTQLQLISLQNNNIHLISRNSFDSLDKLQVLLLANNSIPTLERGMLDGMPDLQQLSLRNNSLRSITNTALFSLTGLTTLDLAYNRIEVIKKGAFVNQTKLFWLDLSNNQLKSFEQDTFNHKIANILLDGNPLHCDGKFDWMLNYLVMNRIRTFLPTQKEVKCASPQKFAGTSLKELMMKKANDTLQKGIKFVGLGGSSGEQMPNSLFSSFLPALGPLGSFGASQTSINSAGIPILSTITKAIPSLRTLPGIEQVANGLDGQTRATSGAQNVGSGINPEFNQALEEFTGPLVRFATGGQPVQADIEQFVKAIPNFVVNVPGFGDVDLRQLPPGFLQEIMRTGEIPGMPKELSDKIVKQAMQKMYDAAEAHRRGNPLQDHDKYLPPLDTIPEDILTRVINGSQLPGLNETQTTAIVEYYTQQLPTASAIPPGLLNSLSKSMSKDGVPAKADNNTLGHLVQMWKMLPAGYDLSKIPQEIIAALTSGKVPDLSKLPADLLEHFKSNGDKMASLFSQVKTNNVSIEDVLAKLPTFERPELSTFSPYDINKLTNDMVQEEEVQKKNKQMRIYTAIALGLVGAVTIVVLIVFALYFKKHKQLKTSSRGSLITGASGGSNGSSSGIGTGSGNHSGQISDQPSLIDPAHSRQIINQANSGIEHNNTNRPNTMQNSALYNGTRPPLPSECLFTEPPGPPLFNSTMKGDQLRAGGPPLSAGFSNHPSGFFANGAGPSTSRSHHHSSS</sequence>
<evidence type="ECO:0000313" key="7">
    <source>
        <dbReference type="Proteomes" id="UP000218231"/>
    </source>
</evidence>
<dbReference type="STRING" id="2018661.A0A2A2LJ24"/>
<proteinExistence type="predicted"/>
<gene>
    <name evidence="6" type="ORF">WR25_26761</name>
</gene>
<evidence type="ECO:0000256" key="2">
    <source>
        <dbReference type="ARBA" id="ARBA00022729"/>
    </source>
</evidence>
<dbReference type="OrthoDB" id="1055097at2759"/>
<dbReference type="Proteomes" id="UP000218231">
    <property type="component" value="Unassembled WGS sequence"/>
</dbReference>
<feature type="compositionally biased region" description="Polar residues" evidence="4">
    <location>
        <begin position="876"/>
        <end position="895"/>
    </location>
</feature>
<reference evidence="6 7" key="1">
    <citation type="journal article" date="2017" name="Curr. Biol.">
        <title>Genome architecture and evolution of a unichromosomal asexual nematode.</title>
        <authorList>
            <person name="Fradin H."/>
            <person name="Zegar C."/>
            <person name="Gutwein M."/>
            <person name="Lucas J."/>
            <person name="Kovtun M."/>
            <person name="Corcoran D."/>
            <person name="Baugh L.R."/>
            <person name="Kiontke K."/>
            <person name="Gunsalus K."/>
            <person name="Fitch D.H."/>
            <person name="Piano F."/>
        </authorList>
    </citation>
    <scope>NUCLEOTIDE SEQUENCE [LARGE SCALE GENOMIC DNA]</scope>
    <source>
        <strain evidence="6">PF1309</strain>
    </source>
</reference>
<dbReference type="GO" id="GO:0005886">
    <property type="term" value="C:plasma membrane"/>
    <property type="evidence" value="ECO:0007669"/>
    <property type="project" value="TreeGrafter"/>
</dbReference>
<evidence type="ECO:0000256" key="3">
    <source>
        <dbReference type="ARBA" id="ARBA00022737"/>
    </source>
</evidence>
<dbReference type="SMART" id="SM00365">
    <property type="entry name" value="LRR_SD22"/>
    <property type="match status" value="7"/>
</dbReference>
<dbReference type="InterPro" id="IPR032675">
    <property type="entry name" value="LRR_dom_sf"/>
</dbReference>
<keyword evidence="5" id="KW-0472">Membrane</keyword>
<dbReference type="FunFam" id="3.80.10.10:FF:001360">
    <property type="entry name" value="Uncharacterized protein"/>
    <property type="match status" value="1"/>
</dbReference>
<dbReference type="Gene3D" id="3.80.10.10">
    <property type="entry name" value="Ribonuclease Inhibitor"/>
    <property type="match status" value="2"/>
</dbReference>
<organism evidence="6 7">
    <name type="scientific">Diploscapter pachys</name>
    <dbReference type="NCBI Taxonomy" id="2018661"/>
    <lineage>
        <taxon>Eukaryota</taxon>
        <taxon>Metazoa</taxon>
        <taxon>Ecdysozoa</taxon>
        <taxon>Nematoda</taxon>
        <taxon>Chromadorea</taxon>
        <taxon>Rhabditida</taxon>
        <taxon>Rhabditina</taxon>
        <taxon>Rhabditomorpha</taxon>
        <taxon>Rhabditoidea</taxon>
        <taxon>Rhabditidae</taxon>
        <taxon>Diploscapter</taxon>
    </lineage>
</organism>
<evidence type="ECO:0000256" key="1">
    <source>
        <dbReference type="ARBA" id="ARBA00022614"/>
    </source>
</evidence>
<name>A0A2A2LJ24_9BILA</name>
<dbReference type="PANTHER" id="PTHR24369">
    <property type="entry name" value="ANTIGEN BSP, PUTATIVE-RELATED"/>
    <property type="match status" value="1"/>
</dbReference>
<dbReference type="SMART" id="SM00369">
    <property type="entry name" value="LRR_TYP"/>
    <property type="match status" value="12"/>
</dbReference>
<dbReference type="InterPro" id="IPR001611">
    <property type="entry name" value="Leu-rich_rpt"/>
</dbReference>
<evidence type="ECO:0000256" key="4">
    <source>
        <dbReference type="SAM" id="MobiDB-lite"/>
    </source>
</evidence>
<dbReference type="InterPro" id="IPR003591">
    <property type="entry name" value="Leu-rich_rpt_typical-subtyp"/>
</dbReference>
<keyword evidence="1" id="KW-0433">Leucine-rich repeat</keyword>
<dbReference type="InterPro" id="IPR050541">
    <property type="entry name" value="LRR_TM_domain-containing"/>
</dbReference>
<feature type="region of interest" description="Disordered" evidence="4">
    <location>
        <begin position="876"/>
        <end position="962"/>
    </location>
</feature>
<feature type="region of interest" description="Disordered" evidence="4">
    <location>
        <begin position="825"/>
        <end position="861"/>
    </location>
</feature>
<dbReference type="EMBL" id="LIAE01006695">
    <property type="protein sequence ID" value="PAV86204.1"/>
    <property type="molecule type" value="Genomic_DNA"/>
</dbReference>
<protein>
    <recommendedName>
        <fullName evidence="8">LRRCT domain-containing protein</fullName>
    </recommendedName>
</protein>
<dbReference type="Pfam" id="PF13855">
    <property type="entry name" value="LRR_8"/>
    <property type="match status" value="3"/>
</dbReference>
<keyword evidence="3" id="KW-0677">Repeat</keyword>
<feature type="transmembrane region" description="Helical" evidence="5">
    <location>
        <begin position="791"/>
        <end position="815"/>
    </location>
</feature>
<evidence type="ECO:0000313" key="6">
    <source>
        <dbReference type="EMBL" id="PAV86204.1"/>
    </source>
</evidence>
<dbReference type="PROSITE" id="PS51450">
    <property type="entry name" value="LRR"/>
    <property type="match status" value="5"/>
</dbReference>
<dbReference type="SUPFAM" id="SSF52058">
    <property type="entry name" value="L domain-like"/>
    <property type="match status" value="2"/>
</dbReference>
<dbReference type="SMART" id="SM00364">
    <property type="entry name" value="LRR_BAC"/>
    <property type="match status" value="4"/>
</dbReference>
<dbReference type="PANTHER" id="PTHR24369:SF210">
    <property type="entry name" value="CHAOPTIN-RELATED"/>
    <property type="match status" value="1"/>
</dbReference>
<accession>A0A2A2LJ24</accession>
<keyword evidence="5" id="KW-1133">Transmembrane helix</keyword>
<keyword evidence="2" id="KW-0732">Signal</keyword>
<keyword evidence="5" id="KW-0812">Transmembrane</keyword>
<feature type="compositionally biased region" description="Gly residues" evidence="4">
    <location>
        <begin position="833"/>
        <end position="850"/>
    </location>
</feature>
<comment type="caution">
    <text evidence="6">The sequence shown here is derived from an EMBL/GenBank/DDBJ whole genome shotgun (WGS) entry which is preliminary data.</text>
</comment>
<keyword evidence="7" id="KW-1185">Reference proteome</keyword>
<dbReference type="AlphaFoldDB" id="A0A2A2LJ24"/>
<evidence type="ECO:0000256" key="5">
    <source>
        <dbReference type="SAM" id="Phobius"/>
    </source>
</evidence>